<comment type="caution">
    <text evidence="2">The sequence shown here is derived from an EMBL/GenBank/DDBJ whole genome shotgun (WGS) entry which is preliminary data.</text>
</comment>
<dbReference type="AlphaFoldDB" id="A0ABD0YIK5"/>
<evidence type="ECO:0000256" key="1">
    <source>
        <dbReference type="SAM" id="MobiDB-lite"/>
    </source>
</evidence>
<feature type="compositionally biased region" description="Polar residues" evidence="1">
    <location>
        <begin position="195"/>
        <end position="210"/>
    </location>
</feature>
<feature type="compositionally biased region" description="Pro residues" evidence="1">
    <location>
        <begin position="114"/>
        <end position="124"/>
    </location>
</feature>
<gene>
    <name evidence="2" type="ORF">AAG570_003232</name>
</gene>
<proteinExistence type="predicted"/>
<feature type="region of interest" description="Disordered" evidence="1">
    <location>
        <begin position="84"/>
        <end position="140"/>
    </location>
</feature>
<feature type="compositionally biased region" description="Low complexity" evidence="1">
    <location>
        <begin position="175"/>
        <end position="185"/>
    </location>
</feature>
<feature type="compositionally biased region" description="Low complexity" evidence="1">
    <location>
        <begin position="125"/>
        <end position="140"/>
    </location>
</feature>
<protein>
    <submittedName>
        <fullName evidence="2">Uncharacterized protein</fullName>
    </submittedName>
</protein>
<feature type="region of interest" description="Disordered" evidence="1">
    <location>
        <begin position="152"/>
        <end position="221"/>
    </location>
</feature>
<sequence>MFYQNKKQETTEISTSNLAFFFKLKNEKQETKEIAEKLGEVARPKTCFDCDGSNLEMTWDFVPGGLQYIPEHLMKPIPRYLPQYKPGYRPLYDRTRRRPSYRRQEQQQTQPQPQCQPQPQPQPQCQPQRQPQAQARARQPARVAFDFLSSIEECEEETPPRFNFETPPHERRSRSSSPRRSMTSSPAYSLDSDDLSQPGSPQQRTPSSPGRVTVQWGEGGYSPVGEQDYDCTLRCRSRAGPEFRTVVNAQGLPRPYRPRRIMEDYDPEETFDTALSSLSVHYPAGCHW</sequence>
<reference evidence="2 3" key="1">
    <citation type="submission" date="2024-07" db="EMBL/GenBank/DDBJ databases">
        <title>Chromosome-level genome assembly of the water stick insect Ranatra chinensis (Heteroptera: Nepidae).</title>
        <authorList>
            <person name="Liu X."/>
        </authorList>
    </citation>
    <scope>NUCLEOTIDE SEQUENCE [LARGE SCALE GENOMIC DNA]</scope>
    <source>
        <strain evidence="2">Cailab_2021Rc</strain>
        <tissue evidence="2">Muscle</tissue>
    </source>
</reference>
<accession>A0ABD0YIK5</accession>
<dbReference type="EMBL" id="JBFDAA010000013">
    <property type="protein sequence ID" value="KAL1122907.1"/>
    <property type="molecule type" value="Genomic_DNA"/>
</dbReference>
<evidence type="ECO:0000313" key="2">
    <source>
        <dbReference type="EMBL" id="KAL1122907.1"/>
    </source>
</evidence>
<organism evidence="2 3">
    <name type="scientific">Ranatra chinensis</name>
    <dbReference type="NCBI Taxonomy" id="642074"/>
    <lineage>
        <taxon>Eukaryota</taxon>
        <taxon>Metazoa</taxon>
        <taxon>Ecdysozoa</taxon>
        <taxon>Arthropoda</taxon>
        <taxon>Hexapoda</taxon>
        <taxon>Insecta</taxon>
        <taxon>Pterygota</taxon>
        <taxon>Neoptera</taxon>
        <taxon>Paraneoptera</taxon>
        <taxon>Hemiptera</taxon>
        <taxon>Heteroptera</taxon>
        <taxon>Panheteroptera</taxon>
        <taxon>Nepomorpha</taxon>
        <taxon>Nepidae</taxon>
        <taxon>Ranatrinae</taxon>
        <taxon>Ranatra</taxon>
    </lineage>
</organism>
<name>A0ABD0YIK5_9HEMI</name>
<evidence type="ECO:0000313" key="3">
    <source>
        <dbReference type="Proteomes" id="UP001558652"/>
    </source>
</evidence>
<dbReference type="Proteomes" id="UP001558652">
    <property type="component" value="Unassembled WGS sequence"/>
</dbReference>
<keyword evidence="3" id="KW-1185">Reference proteome</keyword>